<dbReference type="EMBL" id="MT309884">
    <property type="protein sequence ID" value="QJB18681.1"/>
    <property type="molecule type" value="Genomic_DNA"/>
</dbReference>
<accession>A0A858NF95</accession>
<proteinExistence type="predicted"/>
<evidence type="ECO:0000256" key="1">
    <source>
        <dbReference type="SAM" id="MobiDB-lite"/>
    </source>
</evidence>
<organism evidence="2">
    <name type="scientific">Genomoviridae sp</name>
    <dbReference type="NCBI Taxonomy" id="2202565"/>
    <lineage>
        <taxon>Viruses</taxon>
        <taxon>Monodnaviria</taxon>
        <taxon>Shotokuvirae</taxon>
        <taxon>Cressdnaviricota</taxon>
        <taxon>Repensiviricetes</taxon>
        <taxon>Geplafuvirales</taxon>
        <taxon>Genomoviridae</taxon>
    </lineage>
</organism>
<reference evidence="2" key="1">
    <citation type="submission" date="2020-04" db="EMBL/GenBank/DDBJ databases">
        <title>Genomes of microviruses in a sewage oxidation pond.</title>
        <authorList>
            <person name="Schreck J."/>
            <person name="Kraberger S."/>
            <person name="Scotch M."/>
            <person name="Halden R.U."/>
            <person name="Varsani A."/>
        </authorList>
    </citation>
    <scope>NUCLEOTIDE SEQUENCE</scope>
    <source>
        <strain evidence="2">6433_275</strain>
    </source>
</reference>
<evidence type="ECO:0000313" key="2">
    <source>
        <dbReference type="EMBL" id="QJB18681.1"/>
    </source>
</evidence>
<sequence>MAGYLAQSALFTTTALAISGYALYDDLTNNKRKFAEITPPPTPGASKKGRQNLRTSRTAMPRMRRSRFGRRRRFGRRNGRTRVKRVLRTARRRRFKRAVTRILTRKLETFKRHYLEEAFTLAPGNGTTGMNVRVFAPWQSAFTQGTTSANIHGSKVHLWKFMWRLNIKGLLAGDVHVQILFIKSDFQMDVTAAATNTDNEGANMTPATDVDSVPTQVPPNSNLPLFDTTATPGQFAGLSPVTKFNNDNISILKIWNFKLHGFGQAGTDPFLDTTLTFPFNKDVQIQETDGTIDGIPRFFGPTGRGRHSDQYYILMRTWGQDFISATDAIDVDHRGLLMWKEI</sequence>
<name>A0A858NF95_9VIRU</name>
<protein>
    <submittedName>
        <fullName evidence="2">Capsid protein</fullName>
    </submittedName>
</protein>
<feature type="region of interest" description="Disordered" evidence="1">
    <location>
        <begin position="35"/>
        <end position="54"/>
    </location>
</feature>